<name>A0A382SD29_9ZZZZ</name>
<protein>
    <submittedName>
        <fullName evidence="1">Uncharacterized protein</fullName>
    </submittedName>
</protein>
<feature type="non-terminal residue" evidence="1">
    <location>
        <position position="1"/>
    </location>
</feature>
<dbReference type="EMBL" id="UINC01127777">
    <property type="protein sequence ID" value="SVD07127.1"/>
    <property type="molecule type" value="Genomic_DNA"/>
</dbReference>
<dbReference type="AlphaFoldDB" id="A0A382SD29"/>
<gene>
    <name evidence="1" type="ORF">METZ01_LOCUS359981</name>
</gene>
<proteinExistence type="predicted"/>
<organism evidence="1">
    <name type="scientific">marine metagenome</name>
    <dbReference type="NCBI Taxonomy" id="408172"/>
    <lineage>
        <taxon>unclassified sequences</taxon>
        <taxon>metagenomes</taxon>
        <taxon>ecological metagenomes</taxon>
    </lineage>
</organism>
<accession>A0A382SD29</accession>
<reference evidence="1" key="1">
    <citation type="submission" date="2018-05" db="EMBL/GenBank/DDBJ databases">
        <authorList>
            <person name="Lanie J.A."/>
            <person name="Ng W.-L."/>
            <person name="Kazmierczak K.M."/>
            <person name="Andrzejewski T.M."/>
            <person name="Davidsen T.M."/>
            <person name="Wayne K.J."/>
            <person name="Tettelin H."/>
            <person name="Glass J.I."/>
            <person name="Rusch D."/>
            <person name="Podicherti R."/>
            <person name="Tsui H.-C.T."/>
            <person name="Winkler M.E."/>
        </authorList>
    </citation>
    <scope>NUCLEOTIDE SEQUENCE</scope>
</reference>
<evidence type="ECO:0000313" key="1">
    <source>
        <dbReference type="EMBL" id="SVD07127.1"/>
    </source>
</evidence>
<sequence>CQKPTTISGVIGIRFALAKTAVQLRTPPPIYLTQNFTNT</sequence>